<reference evidence="1 2" key="1">
    <citation type="submission" date="2021-06" db="EMBL/GenBank/DDBJ databases">
        <title>Caerostris extrusa draft genome.</title>
        <authorList>
            <person name="Kono N."/>
            <person name="Arakawa K."/>
        </authorList>
    </citation>
    <scope>NUCLEOTIDE SEQUENCE [LARGE SCALE GENOMIC DNA]</scope>
</reference>
<gene>
    <name evidence="1" type="ORF">CEXT_815551</name>
</gene>
<proteinExistence type="predicted"/>
<keyword evidence="2" id="KW-1185">Reference proteome</keyword>
<name>A0AAV4N461_CAEEX</name>
<organism evidence="1 2">
    <name type="scientific">Caerostris extrusa</name>
    <name type="common">Bark spider</name>
    <name type="synonym">Caerostris bankana</name>
    <dbReference type="NCBI Taxonomy" id="172846"/>
    <lineage>
        <taxon>Eukaryota</taxon>
        <taxon>Metazoa</taxon>
        <taxon>Ecdysozoa</taxon>
        <taxon>Arthropoda</taxon>
        <taxon>Chelicerata</taxon>
        <taxon>Arachnida</taxon>
        <taxon>Araneae</taxon>
        <taxon>Araneomorphae</taxon>
        <taxon>Entelegynae</taxon>
        <taxon>Araneoidea</taxon>
        <taxon>Araneidae</taxon>
        <taxon>Caerostris</taxon>
    </lineage>
</organism>
<comment type="caution">
    <text evidence="1">The sequence shown here is derived from an EMBL/GenBank/DDBJ whole genome shotgun (WGS) entry which is preliminary data.</text>
</comment>
<accession>A0AAV4N461</accession>
<sequence>MPLVWEKSTSDLQKRLATLLDWLGEGITPTPVESETSAVCCDEELSPSWTFGNLVRKKKHVPYRAMMMQTVKESLLPPFTYGMDRLSSKNSGQLLKRECLWRDILSVRIVIFRKKRHLDWTFWKKTVPYNPGFIQVNSASEDQ</sequence>
<dbReference type="EMBL" id="BPLR01020503">
    <property type="protein sequence ID" value="GIX79502.1"/>
    <property type="molecule type" value="Genomic_DNA"/>
</dbReference>
<dbReference type="AlphaFoldDB" id="A0AAV4N461"/>
<evidence type="ECO:0000313" key="1">
    <source>
        <dbReference type="EMBL" id="GIX79502.1"/>
    </source>
</evidence>
<evidence type="ECO:0000313" key="2">
    <source>
        <dbReference type="Proteomes" id="UP001054945"/>
    </source>
</evidence>
<dbReference type="Proteomes" id="UP001054945">
    <property type="component" value="Unassembled WGS sequence"/>
</dbReference>
<protein>
    <submittedName>
        <fullName evidence="1">Uncharacterized protein</fullName>
    </submittedName>
</protein>